<dbReference type="Proteomes" id="UP000284660">
    <property type="component" value="Unassembled WGS sequence"/>
</dbReference>
<reference evidence="2 5" key="1">
    <citation type="submission" date="2015-09" db="EMBL/GenBank/DDBJ databases">
        <authorList>
            <consortium name="Pathogen Informatics"/>
        </authorList>
    </citation>
    <scope>NUCLEOTIDE SEQUENCE [LARGE SCALE GENOMIC DNA]</scope>
    <source>
        <strain evidence="2 5">2789STDY5608872</strain>
    </source>
</reference>
<feature type="transmembrane region" description="Helical" evidence="1">
    <location>
        <begin position="264"/>
        <end position="282"/>
    </location>
</feature>
<evidence type="ECO:0000313" key="5">
    <source>
        <dbReference type="Proteomes" id="UP000095591"/>
    </source>
</evidence>
<proteinExistence type="predicted"/>
<keyword evidence="1" id="KW-0812">Transmembrane</keyword>
<sequence>MKKIKGLIVLFFILIFLQFILWVQSPSEVIVSFLKYYSCSIYLFCIVLLLVVKDVDSLLYTFYVLAFGVFIMSRVFLDALGFEDAYFYVSTWANDWSYFSLSIQFEMLNSIIFYLLFSFVGFLSSCLFVDRYNYKMCVKNDSLIFEIRRLGFFLFISFCVPYLLYLYQAVKFVVENGYLAVYLNESSTTVDNPILRISDDLCVAGIYLYLSTFPIGKKYILVSCFYIFTLLILLGTGGRSATFTQVLAFLVYLGIRGIRVNWRWMLRFVLIGFSLIYVAQLVNDFRDSGFKDLDQKKDDVVFTQLIQSFFWQQGTSIQTIGRTIQYVDEVANGWLYFVGPITNSFRENRLMEYLGLGIPNGQTLGTVREGYSWADWLSYKVSPRYYLNGHGMGSSAIAESYLLGNMFGVMIVGYMCTFIIMRFAGRCKKKYSYMYILFYVLPVFFMSPRAEPLSVITALYRPFCVLFCVQLIYWFKRKYKLNCLFIPF</sequence>
<feature type="transmembrane region" description="Helical" evidence="1">
    <location>
        <begin position="219"/>
        <end position="252"/>
    </location>
</feature>
<evidence type="ECO:0000313" key="4">
    <source>
        <dbReference type="EMBL" id="RHD75770.1"/>
    </source>
</evidence>
<evidence type="ECO:0000313" key="6">
    <source>
        <dbReference type="Proteomes" id="UP000284660"/>
    </source>
</evidence>
<dbReference type="NCBIfam" id="TIGR04370">
    <property type="entry name" value="glyco_rpt_poly"/>
    <property type="match status" value="1"/>
</dbReference>
<feature type="transmembrane region" description="Helical" evidence="1">
    <location>
        <begin position="7"/>
        <end position="23"/>
    </location>
</feature>
<dbReference type="RefSeq" id="WP_057319431.1">
    <property type="nucleotide sequence ID" value="NZ_AP019729.1"/>
</dbReference>
<evidence type="ECO:0000313" key="2">
    <source>
        <dbReference type="EMBL" id="CUN18551.1"/>
    </source>
</evidence>
<feature type="transmembrane region" description="Helical" evidence="1">
    <location>
        <begin position="150"/>
        <end position="170"/>
    </location>
</feature>
<dbReference type="EMBL" id="QSJN01000004">
    <property type="protein sequence ID" value="RHD75770.1"/>
    <property type="molecule type" value="Genomic_DNA"/>
</dbReference>
<protein>
    <submittedName>
        <fullName evidence="3">O-antigen polysaccharide polymerase Wzy</fullName>
    </submittedName>
</protein>
<feature type="transmembrane region" description="Helical" evidence="1">
    <location>
        <begin position="29"/>
        <end position="51"/>
    </location>
</feature>
<dbReference type="EMBL" id="CYXP01000005">
    <property type="protein sequence ID" value="CUN18551.1"/>
    <property type="molecule type" value="Genomic_DNA"/>
</dbReference>
<feature type="transmembrane region" description="Helical" evidence="1">
    <location>
        <begin position="111"/>
        <end position="129"/>
    </location>
</feature>
<keyword evidence="1" id="KW-0472">Membrane</keyword>
<accession>A0A174RES3</accession>
<evidence type="ECO:0000313" key="7">
    <source>
        <dbReference type="Proteomes" id="UP000463337"/>
    </source>
</evidence>
<reference evidence="4 6" key="2">
    <citation type="submission" date="2018-08" db="EMBL/GenBank/DDBJ databases">
        <title>A genome reference for cultivated species of the human gut microbiota.</title>
        <authorList>
            <person name="Zou Y."/>
            <person name="Xue W."/>
            <person name="Luo G."/>
        </authorList>
    </citation>
    <scope>NUCLEOTIDE SEQUENCE [LARGE SCALE GENOMIC DNA]</scope>
    <source>
        <strain evidence="4 6">AM30-4</strain>
    </source>
</reference>
<evidence type="ECO:0000313" key="3">
    <source>
        <dbReference type="EMBL" id="MRY58616.1"/>
    </source>
</evidence>
<dbReference type="InterPro" id="IPR029468">
    <property type="entry name" value="O-ag_pol_Wzy"/>
</dbReference>
<dbReference type="Pfam" id="PF14296">
    <property type="entry name" value="O-ag_pol_Wzy"/>
    <property type="match status" value="1"/>
</dbReference>
<dbReference type="Proteomes" id="UP000095591">
    <property type="component" value="Unassembled WGS sequence"/>
</dbReference>
<reference evidence="3 7" key="3">
    <citation type="journal article" date="2019" name="Nat. Med.">
        <title>A library of human gut bacterial isolates paired with longitudinal multiomics data enables mechanistic microbiome research.</title>
        <authorList>
            <person name="Poyet M."/>
            <person name="Groussin M."/>
            <person name="Gibbons S.M."/>
            <person name="Avila-Pacheco J."/>
            <person name="Jiang X."/>
            <person name="Kearney S.M."/>
            <person name="Perrotta A.R."/>
            <person name="Berdy B."/>
            <person name="Zhao S."/>
            <person name="Lieberman T.D."/>
            <person name="Swanson P.K."/>
            <person name="Smith M."/>
            <person name="Roesemann S."/>
            <person name="Alexander J.E."/>
            <person name="Rich S.A."/>
            <person name="Livny J."/>
            <person name="Vlamakis H."/>
            <person name="Clish C."/>
            <person name="Bullock K."/>
            <person name="Deik A."/>
            <person name="Scott J."/>
            <person name="Pierce K.A."/>
            <person name="Xavier R.J."/>
            <person name="Alm E.J."/>
        </authorList>
    </citation>
    <scope>NUCLEOTIDE SEQUENCE [LARGE SCALE GENOMIC DNA]</scope>
    <source>
        <strain evidence="3 7">BIOML-A41</strain>
    </source>
</reference>
<dbReference type="EMBL" id="WKLT01000010">
    <property type="protein sequence ID" value="MRY58616.1"/>
    <property type="molecule type" value="Genomic_DNA"/>
</dbReference>
<feature type="transmembrane region" description="Helical" evidence="1">
    <location>
        <begin position="431"/>
        <end position="447"/>
    </location>
</feature>
<feature type="transmembrane region" description="Helical" evidence="1">
    <location>
        <begin position="401"/>
        <end position="424"/>
    </location>
</feature>
<feature type="transmembrane region" description="Helical" evidence="1">
    <location>
        <begin position="58"/>
        <end position="77"/>
    </location>
</feature>
<dbReference type="Proteomes" id="UP000463337">
    <property type="component" value="Unassembled WGS sequence"/>
</dbReference>
<feature type="transmembrane region" description="Helical" evidence="1">
    <location>
        <begin position="453"/>
        <end position="475"/>
    </location>
</feature>
<keyword evidence="1" id="KW-1133">Transmembrane helix</keyword>
<organism evidence="3 7">
    <name type="scientific">Parabacteroides distasonis</name>
    <dbReference type="NCBI Taxonomy" id="823"/>
    <lineage>
        <taxon>Bacteria</taxon>
        <taxon>Pseudomonadati</taxon>
        <taxon>Bacteroidota</taxon>
        <taxon>Bacteroidia</taxon>
        <taxon>Bacteroidales</taxon>
        <taxon>Tannerellaceae</taxon>
        <taxon>Parabacteroides</taxon>
    </lineage>
</organism>
<dbReference type="AlphaFoldDB" id="A0A174RES3"/>
<evidence type="ECO:0000256" key="1">
    <source>
        <dbReference type="SAM" id="Phobius"/>
    </source>
</evidence>
<gene>
    <name evidence="4" type="ORF">DW782_08985</name>
    <name evidence="2" type="ORF">ERS852429_02355</name>
    <name evidence="3" type="ORF">GKD59_12005</name>
</gene>
<name>A0A174RES3_PARDI</name>